<dbReference type="Gene3D" id="3.20.20.220">
    <property type="match status" value="1"/>
</dbReference>
<keyword evidence="3 5" id="KW-0560">Oxidoreductase</keyword>
<proteinExistence type="inferred from homology"/>
<dbReference type="GO" id="GO:0004657">
    <property type="term" value="F:proline dehydrogenase activity"/>
    <property type="evidence" value="ECO:0007669"/>
    <property type="project" value="UniProtKB-EC"/>
</dbReference>
<comment type="catalytic activity">
    <reaction evidence="5">
        <text>L-proline + a quinone = (S)-1-pyrroline-5-carboxylate + a quinol + H(+)</text>
        <dbReference type="Rhea" id="RHEA:23784"/>
        <dbReference type="ChEBI" id="CHEBI:15378"/>
        <dbReference type="ChEBI" id="CHEBI:17388"/>
        <dbReference type="ChEBI" id="CHEBI:24646"/>
        <dbReference type="ChEBI" id="CHEBI:60039"/>
        <dbReference type="ChEBI" id="CHEBI:132124"/>
        <dbReference type="EC" id="1.5.5.2"/>
    </reaction>
</comment>
<comment type="caution">
    <text evidence="7">The sequence shown here is derived from an EMBL/GenBank/DDBJ whole genome shotgun (WGS) entry which is preliminary data.</text>
</comment>
<keyword evidence="4 5" id="KW-0642">Proline metabolism</keyword>
<comment type="function">
    <text evidence="5">Converts proline to delta-1-pyrroline-5-carboxylate.</text>
</comment>
<dbReference type="GO" id="GO:0010133">
    <property type="term" value="P:L-proline catabolic process to L-glutamate"/>
    <property type="evidence" value="ECO:0007669"/>
    <property type="project" value="TreeGrafter"/>
</dbReference>
<gene>
    <name evidence="7" type="ORF">NE237_000059</name>
</gene>
<organism evidence="7 8">
    <name type="scientific">Protea cynaroides</name>
    <dbReference type="NCBI Taxonomy" id="273540"/>
    <lineage>
        <taxon>Eukaryota</taxon>
        <taxon>Viridiplantae</taxon>
        <taxon>Streptophyta</taxon>
        <taxon>Embryophyta</taxon>
        <taxon>Tracheophyta</taxon>
        <taxon>Spermatophyta</taxon>
        <taxon>Magnoliopsida</taxon>
        <taxon>Proteales</taxon>
        <taxon>Proteaceae</taxon>
        <taxon>Protea</taxon>
    </lineage>
</organism>
<protein>
    <recommendedName>
        <fullName evidence="2 5">Proline dehydrogenase</fullName>
        <ecNumber evidence="2 5">1.5.5.2</ecNumber>
    </recommendedName>
</protein>
<accession>A0A9Q0JSR5</accession>
<evidence type="ECO:0000256" key="3">
    <source>
        <dbReference type="ARBA" id="ARBA00023002"/>
    </source>
</evidence>
<reference evidence="7" key="1">
    <citation type="journal article" date="2023" name="Plant J.">
        <title>The genome of the king protea, Protea cynaroides.</title>
        <authorList>
            <person name="Chang J."/>
            <person name="Duong T.A."/>
            <person name="Schoeman C."/>
            <person name="Ma X."/>
            <person name="Roodt D."/>
            <person name="Barker N."/>
            <person name="Li Z."/>
            <person name="Van de Peer Y."/>
            <person name="Mizrachi E."/>
        </authorList>
    </citation>
    <scope>NUCLEOTIDE SEQUENCE</scope>
    <source>
        <tissue evidence="7">Young leaves</tissue>
    </source>
</reference>
<dbReference type="AlphaFoldDB" id="A0A9Q0JSR5"/>
<dbReference type="InterPro" id="IPR002872">
    <property type="entry name" value="Proline_DH_dom"/>
</dbReference>
<dbReference type="SUPFAM" id="SSF51730">
    <property type="entry name" value="FAD-linked oxidoreductase"/>
    <property type="match status" value="1"/>
</dbReference>
<dbReference type="PANTHER" id="PTHR13914:SF0">
    <property type="entry name" value="PROLINE DEHYDROGENASE 1, MITOCHONDRIAL"/>
    <property type="match status" value="1"/>
</dbReference>
<comment type="cofactor">
    <cofactor evidence="5">
        <name>FAD</name>
        <dbReference type="ChEBI" id="CHEBI:57692"/>
    </cofactor>
</comment>
<dbReference type="InterPro" id="IPR029041">
    <property type="entry name" value="FAD-linked_oxidoreductase-like"/>
</dbReference>
<keyword evidence="5" id="KW-0285">Flavoprotein</keyword>
<dbReference type="OrthoDB" id="5464at2759"/>
<evidence type="ECO:0000256" key="5">
    <source>
        <dbReference type="RuleBase" id="RU364054"/>
    </source>
</evidence>
<evidence type="ECO:0000313" key="8">
    <source>
        <dbReference type="Proteomes" id="UP001141806"/>
    </source>
</evidence>
<evidence type="ECO:0000259" key="6">
    <source>
        <dbReference type="Pfam" id="PF01619"/>
    </source>
</evidence>
<dbReference type="Proteomes" id="UP001141806">
    <property type="component" value="Unassembled WGS sequence"/>
</dbReference>
<comment type="similarity">
    <text evidence="1 5">Belongs to the proline oxidase family.</text>
</comment>
<dbReference type="GO" id="GO:0005739">
    <property type="term" value="C:mitochondrion"/>
    <property type="evidence" value="ECO:0007669"/>
    <property type="project" value="TreeGrafter"/>
</dbReference>
<dbReference type="PANTHER" id="PTHR13914">
    <property type="entry name" value="PROLINE OXIDASE"/>
    <property type="match status" value="1"/>
</dbReference>
<feature type="domain" description="Proline dehydrogenase" evidence="6">
    <location>
        <begin position="137"/>
        <end position="373"/>
    </location>
</feature>
<keyword evidence="5" id="KW-0274">FAD</keyword>
<dbReference type="EMBL" id="JAMYWD010003592">
    <property type="protein sequence ID" value="KAJ4930453.1"/>
    <property type="molecule type" value="Genomic_DNA"/>
</dbReference>
<sequence length="400" mass="44505">MATRFSPKLIRKLPCFSRSLNSSPSSLSAATISPITLSHKAEEDVLAVVNHTGISSSSILNLDDVERLFSSVSTVQLLRSSMNLHMAASDPILDLGISVVKSKLLETVVFREIILKVVKHSFYEHFCAGENVKEASMTLQRLWDDGLRGILDYGLEDAVDNNSCDRNLQEFLNTVEATKLLPPSSVSFACVKITAICPIKLLERPFLSHSKKPDPLTREEEEDLQSAQQRLVNLCQRCLETNLPLLIDAEYTSVQPAIDYFTYSAAIEFNKDENPIVFGTIQAYLKDSKERIVKAMEAAEKMGISMGFKLVRGAYLASERQLASSLGFTSPVHERIQETHACYNDCTSFMLEKVARGSGAVVVATHNVESGRRQTLGIVKYNKKGLDLYRNRCRLIPIPI</sequence>
<dbReference type="EC" id="1.5.5.2" evidence="2 5"/>
<evidence type="ECO:0000256" key="2">
    <source>
        <dbReference type="ARBA" id="ARBA00012695"/>
    </source>
</evidence>
<name>A0A9Q0JSR5_9MAGN</name>
<dbReference type="GO" id="GO:0071949">
    <property type="term" value="F:FAD binding"/>
    <property type="evidence" value="ECO:0007669"/>
    <property type="project" value="TreeGrafter"/>
</dbReference>
<evidence type="ECO:0000313" key="7">
    <source>
        <dbReference type="EMBL" id="KAJ4930453.1"/>
    </source>
</evidence>
<dbReference type="Pfam" id="PF01619">
    <property type="entry name" value="Pro_dh"/>
    <property type="match status" value="1"/>
</dbReference>
<keyword evidence="8" id="KW-1185">Reference proteome</keyword>
<dbReference type="InterPro" id="IPR015659">
    <property type="entry name" value="Proline_oxidase"/>
</dbReference>
<evidence type="ECO:0000256" key="1">
    <source>
        <dbReference type="ARBA" id="ARBA00005869"/>
    </source>
</evidence>
<evidence type="ECO:0000256" key="4">
    <source>
        <dbReference type="ARBA" id="ARBA00023062"/>
    </source>
</evidence>